<comment type="cofactor">
    <cofactor evidence="1">
        <name>a divalent metal cation</name>
        <dbReference type="ChEBI" id="CHEBI:60240"/>
    </cofactor>
</comment>
<accession>A0A9D1E2P6</accession>
<dbReference type="PANTHER" id="PTHR30636:SF3">
    <property type="entry name" value="UPF0701 PROTEIN YICC"/>
    <property type="match status" value="1"/>
</dbReference>
<evidence type="ECO:0000313" key="8">
    <source>
        <dbReference type="EMBL" id="HIR63536.1"/>
    </source>
</evidence>
<dbReference type="AlphaFoldDB" id="A0A9D1E2P6"/>
<dbReference type="GO" id="GO:0016787">
    <property type="term" value="F:hydrolase activity"/>
    <property type="evidence" value="ECO:0007669"/>
    <property type="project" value="UniProtKB-KW"/>
</dbReference>
<dbReference type="PANTHER" id="PTHR30636">
    <property type="entry name" value="UPF0701 PROTEIN YICC"/>
    <property type="match status" value="1"/>
</dbReference>
<dbReference type="Pfam" id="PF03755">
    <property type="entry name" value="YicC-like_N"/>
    <property type="match status" value="1"/>
</dbReference>
<evidence type="ECO:0000256" key="4">
    <source>
        <dbReference type="ARBA" id="ARBA00022801"/>
    </source>
</evidence>
<feature type="domain" description="Endoribonuclease YicC-like C-terminal" evidence="7">
    <location>
        <begin position="182"/>
        <end position="294"/>
    </location>
</feature>
<dbReference type="GO" id="GO:0004521">
    <property type="term" value="F:RNA endonuclease activity"/>
    <property type="evidence" value="ECO:0007669"/>
    <property type="project" value="InterPro"/>
</dbReference>
<keyword evidence="4" id="KW-0378">Hydrolase</keyword>
<dbReference type="InterPro" id="IPR005229">
    <property type="entry name" value="YicC/YloC-like"/>
</dbReference>
<organism evidence="8 9">
    <name type="scientific">Candidatus Coprenecus avistercoris</name>
    <dbReference type="NCBI Taxonomy" id="2840730"/>
    <lineage>
        <taxon>Bacteria</taxon>
        <taxon>Pseudomonadati</taxon>
        <taxon>Bacteroidota</taxon>
        <taxon>Bacteroidia</taxon>
        <taxon>Bacteroidales</taxon>
        <taxon>Rikenellaceae</taxon>
        <taxon>Rikenellaceae incertae sedis</taxon>
        <taxon>Candidatus Coprenecus</taxon>
    </lineage>
</organism>
<sequence length="295" mass="33460">MVLSMTGYGKSEVTSGNRKYTVEVRSLNGKNSDISLKSSILPKDKDLEFRQYLTRRLVRGNIDVFLTSETVSGSEARRIDPDLFRDYFRQLSDIAGSLNLVDPYGNVMSAVLMSSVLRLPDVVAVDKDELTEEDVEAITGALHEAVDALIAFRTREGAVLKADLLTRVDNIESILAEAEVFEAERVPAVRQRIVSRMEELSLAPDHDRLEQEMIFYLEKLDVNEEKVRLRQHCRYFRDTMEGEECPGKKLGFIAQEMGREINTLGSKSNHAGMQKCVVRMKDELEKIKEQVLNIL</sequence>
<dbReference type="Pfam" id="PF08340">
    <property type="entry name" value="YicC-like_C"/>
    <property type="match status" value="1"/>
</dbReference>
<dbReference type="EMBL" id="DVHI01000102">
    <property type="protein sequence ID" value="HIR63536.1"/>
    <property type="molecule type" value="Genomic_DNA"/>
</dbReference>
<evidence type="ECO:0000256" key="5">
    <source>
        <dbReference type="ARBA" id="ARBA00035648"/>
    </source>
</evidence>
<evidence type="ECO:0000313" key="9">
    <source>
        <dbReference type="Proteomes" id="UP000886744"/>
    </source>
</evidence>
<gene>
    <name evidence="8" type="ORF">IAC94_08495</name>
</gene>
<reference evidence="8" key="2">
    <citation type="journal article" date="2021" name="PeerJ">
        <title>Extensive microbial diversity within the chicken gut microbiome revealed by metagenomics and culture.</title>
        <authorList>
            <person name="Gilroy R."/>
            <person name="Ravi A."/>
            <person name="Getino M."/>
            <person name="Pursley I."/>
            <person name="Horton D.L."/>
            <person name="Alikhan N.F."/>
            <person name="Baker D."/>
            <person name="Gharbi K."/>
            <person name="Hall N."/>
            <person name="Watson M."/>
            <person name="Adriaenssens E.M."/>
            <person name="Foster-Nyarko E."/>
            <person name="Jarju S."/>
            <person name="Secka A."/>
            <person name="Antonio M."/>
            <person name="Oren A."/>
            <person name="Chaudhuri R.R."/>
            <person name="La Ragione R."/>
            <person name="Hildebrand F."/>
            <person name="Pallen M.J."/>
        </authorList>
    </citation>
    <scope>NUCLEOTIDE SEQUENCE</scope>
    <source>
        <strain evidence="8">ChiHjej13B12-12457</strain>
    </source>
</reference>
<evidence type="ECO:0000259" key="7">
    <source>
        <dbReference type="Pfam" id="PF08340"/>
    </source>
</evidence>
<proteinExistence type="inferred from homology"/>
<comment type="caution">
    <text evidence="8">The sequence shown here is derived from an EMBL/GenBank/DDBJ whole genome shotgun (WGS) entry which is preliminary data.</text>
</comment>
<evidence type="ECO:0000256" key="1">
    <source>
        <dbReference type="ARBA" id="ARBA00001968"/>
    </source>
</evidence>
<feature type="domain" description="Endoribonuclease YicC-like N-terminal" evidence="6">
    <location>
        <begin position="3"/>
        <end position="161"/>
    </location>
</feature>
<reference evidence="8" key="1">
    <citation type="submission" date="2020-10" db="EMBL/GenBank/DDBJ databases">
        <authorList>
            <person name="Gilroy R."/>
        </authorList>
    </citation>
    <scope>NUCLEOTIDE SEQUENCE</scope>
    <source>
        <strain evidence="8">ChiHjej13B12-12457</strain>
    </source>
</reference>
<protein>
    <submittedName>
        <fullName evidence="8">YicC family protein</fullName>
    </submittedName>
</protein>
<keyword evidence="3" id="KW-0255">Endonuclease</keyword>
<dbReference type="InterPro" id="IPR013551">
    <property type="entry name" value="YicC-like_C"/>
</dbReference>
<name>A0A9D1E2P6_9BACT</name>
<dbReference type="InterPro" id="IPR013527">
    <property type="entry name" value="YicC-like_N"/>
</dbReference>
<keyword evidence="2" id="KW-0540">Nuclease</keyword>
<evidence type="ECO:0000256" key="2">
    <source>
        <dbReference type="ARBA" id="ARBA00022722"/>
    </source>
</evidence>
<dbReference type="Proteomes" id="UP000886744">
    <property type="component" value="Unassembled WGS sequence"/>
</dbReference>
<comment type="similarity">
    <text evidence="5">Belongs to the YicC/YloC family.</text>
</comment>
<evidence type="ECO:0000256" key="3">
    <source>
        <dbReference type="ARBA" id="ARBA00022759"/>
    </source>
</evidence>
<evidence type="ECO:0000259" key="6">
    <source>
        <dbReference type="Pfam" id="PF03755"/>
    </source>
</evidence>
<dbReference type="NCBIfam" id="TIGR00255">
    <property type="entry name" value="YicC/YloC family endoribonuclease"/>
    <property type="match status" value="1"/>
</dbReference>